<dbReference type="InterPro" id="IPR020810">
    <property type="entry name" value="Enolase_C"/>
</dbReference>
<dbReference type="EMBL" id="CATOUU010000720">
    <property type="protein sequence ID" value="CAI9943905.1"/>
    <property type="molecule type" value="Genomic_DNA"/>
</dbReference>
<reference evidence="8 9" key="2">
    <citation type="submission" date="2024-07" db="EMBL/GenBank/DDBJ databases">
        <authorList>
            <person name="Akdeniz Z."/>
        </authorList>
    </citation>
    <scope>NUCLEOTIDE SEQUENCE [LARGE SCALE GENOMIC DNA]</scope>
</reference>
<evidence type="ECO:0000256" key="4">
    <source>
        <dbReference type="ARBA" id="ARBA00023152"/>
    </source>
</evidence>
<name>A0AA86PPE6_9EUKA</name>
<dbReference type="SUPFAM" id="SSF54826">
    <property type="entry name" value="Enolase N-terminal domain-like"/>
    <property type="match status" value="1"/>
</dbReference>
<dbReference type="SUPFAM" id="SSF51604">
    <property type="entry name" value="Enolase C-terminal domain-like"/>
    <property type="match status" value="1"/>
</dbReference>
<evidence type="ECO:0000259" key="6">
    <source>
        <dbReference type="Pfam" id="PF00113"/>
    </source>
</evidence>
<reference evidence="7" key="1">
    <citation type="submission" date="2023-06" db="EMBL/GenBank/DDBJ databases">
        <authorList>
            <person name="Kurt Z."/>
        </authorList>
    </citation>
    <scope>NUCLEOTIDE SEQUENCE</scope>
</reference>
<dbReference type="GO" id="GO:0004634">
    <property type="term" value="F:phosphopyruvate hydratase activity"/>
    <property type="evidence" value="ECO:0007669"/>
    <property type="project" value="UniProtKB-EC"/>
</dbReference>
<organism evidence="7">
    <name type="scientific">Hexamita inflata</name>
    <dbReference type="NCBI Taxonomy" id="28002"/>
    <lineage>
        <taxon>Eukaryota</taxon>
        <taxon>Metamonada</taxon>
        <taxon>Diplomonadida</taxon>
        <taxon>Hexamitidae</taxon>
        <taxon>Hexamitinae</taxon>
        <taxon>Hexamita</taxon>
    </lineage>
</organism>
<dbReference type="EC" id="4.2.1.11" evidence="3"/>
<keyword evidence="5" id="KW-0456">Lyase</keyword>
<accession>A0AA86PPE6</accession>
<dbReference type="Pfam" id="PF00113">
    <property type="entry name" value="Enolase_C"/>
    <property type="match status" value="1"/>
</dbReference>
<evidence type="ECO:0000256" key="5">
    <source>
        <dbReference type="ARBA" id="ARBA00023239"/>
    </source>
</evidence>
<dbReference type="InterPro" id="IPR000941">
    <property type="entry name" value="Enolase"/>
</dbReference>
<evidence type="ECO:0000313" key="8">
    <source>
        <dbReference type="EMBL" id="CAL6036892.1"/>
    </source>
</evidence>
<evidence type="ECO:0000313" key="7">
    <source>
        <dbReference type="EMBL" id="CAI9943905.1"/>
    </source>
</evidence>
<evidence type="ECO:0000313" key="9">
    <source>
        <dbReference type="Proteomes" id="UP001642409"/>
    </source>
</evidence>
<dbReference type="Gene3D" id="3.20.20.120">
    <property type="entry name" value="Enolase-like C-terminal domain"/>
    <property type="match status" value="1"/>
</dbReference>
<evidence type="ECO:0000256" key="3">
    <source>
        <dbReference type="ARBA" id="ARBA00012058"/>
    </source>
</evidence>
<dbReference type="InterPro" id="IPR029017">
    <property type="entry name" value="Enolase-like_N"/>
</dbReference>
<comment type="pathway">
    <text evidence="1">Carbohydrate degradation; glycolysis; pyruvate from D-glyceraldehyde 3-phosphate: step 4/5.</text>
</comment>
<comment type="caution">
    <text evidence="7">The sequence shown here is derived from an EMBL/GenBank/DDBJ whole genome shotgun (WGS) entry which is preliminary data.</text>
</comment>
<evidence type="ECO:0000256" key="1">
    <source>
        <dbReference type="ARBA" id="ARBA00005031"/>
    </source>
</evidence>
<dbReference type="EMBL" id="CAXDID020000135">
    <property type="protein sequence ID" value="CAL6036892.1"/>
    <property type="molecule type" value="Genomic_DNA"/>
</dbReference>
<dbReference type="PANTHER" id="PTHR11902:SF1">
    <property type="entry name" value="ENOLASE"/>
    <property type="match status" value="1"/>
</dbReference>
<keyword evidence="9" id="KW-1185">Reference proteome</keyword>
<dbReference type="Gene3D" id="3.30.390.10">
    <property type="entry name" value="Enolase-like, N-terminal domain"/>
    <property type="match status" value="1"/>
</dbReference>
<gene>
    <name evidence="7" type="ORF">HINF_LOCUS31550</name>
    <name evidence="8" type="ORF">HINF_LOCUS36628</name>
</gene>
<proteinExistence type="inferred from homology"/>
<protein>
    <recommendedName>
        <fullName evidence="3">phosphopyruvate hydratase</fullName>
        <ecNumber evidence="3">4.2.1.11</ecNumber>
    </recommendedName>
</protein>
<dbReference type="AlphaFoldDB" id="A0AA86PPE6"/>
<dbReference type="Proteomes" id="UP001642409">
    <property type="component" value="Unassembled WGS sequence"/>
</dbReference>
<dbReference type="GO" id="GO:0006096">
    <property type="term" value="P:glycolytic process"/>
    <property type="evidence" value="ECO:0007669"/>
    <property type="project" value="UniProtKB-KW"/>
</dbReference>
<evidence type="ECO:0000256" key="2">
    <source>
        <dbReference type="ARBA" id="ARBA00009604"/>
    </source>
</evidence>
<dbReference type="PANTHER" id="PTHR11902">
    <property type="entry name" value="ENOLASE"/>
    <property type="match status" value="1"/>
</dbReference>
<keyword evidence="4" id="KW-0324">Glycolysis</keyword>
<dbReference type="GO" id="GO:0000015">
    <property type="term" value="C:phosphopyruvate hydratase complex"/>
    <property type="evidence" value="ECO:0007669"/>
    <property type="project" value="InterPro"/>
</dbReference>
<feature type="domain" description="Enolase C-terminal TIM barrel" evidence="6">
    <location>
        <begin position="171"/>
        <end position="359"/>
    </location>
</feature>
<sequence>MSKILKLVSRFVMNGAGSQTVEVELTTDGGVFRAALPHFRRFDQTQVINFMDVVKSQMAPCLVGASFSNFNQIDSQLQQFGFEISSCVYFVVYQAYATYNRSSLVKFISRSFKTTIRCPRLIIPVIVGPRLSLIDYSLVSLSTENQIINIFKVLNTLKANQLLNQNNQIQCEIFDSEEPLRMIENALTQTGMKGLVGVGLNFNSKQYEKNGKYDLHVKQEIKSREPLNSAQLKTLIVSWLQNPQITLIQNLIQEPNEEIDTAVAEVQKQRIADKKNQLYVVSNAMTCANTQHVQFGQIKSFNEFLNNNEKPHKMYEFAGESEDSGMCHYLCGLGYEFAKVNMYGAENTSKINELMRISDWM</sequence>
<dbReference type="GO" id="GO:0000287">
    <property type="term" value="F:magnesium ion binding"/>
    <property type="evidence" value="ECO:0007669"/>
    <property type="project" value="InterPro"/>
</dbReference>
<comment type="similarity">
    <text evidence="2">Belongs to the enolase family.</text>
</comment>
<dbReference type="InterPro" id="IPR036849">
    <property type="entry name" value="Enolase-like_C_sf"/>
</dbReference>